<dbReference type="Pfam" id="PF04536">
    <property type="entry name" value="TPM_phosphatase"/>
    <property type="match status" value="1"/>
</dbReference>
<dbReference type="EMBL" id="AP027734">
    <property type="protein sequence ID" value="BDZ53644.1"/>
    <property type="molecule type" value="Genomic_DNA"/>
</dbReference>
<comment type="similarity">
    <text evidence="1">Belongs to the PspA/Vipp/IM30 family.</text>
</comment>
<feature type="compositionally biased region" description="Basic and acidic residues" evidence="3">
    <location>
        <begin position="676"/>
        <end position="687"/>
    </location>
</feature>
<evidence type="ECO:0000259" key="6">
    <source>
        <dbReference type="Pfam" id="PF04536"/>
    </source>
</evidence>
<feature type="compositionally biased region" description="Low complexity" evidence="3">
    <location>
        <begin position="652"/>
        <end position="669"/>
    </location>
</feature>
<keyword evidence="5" id="KW-0732">Signal</keyword>
<evidence type="ECO:0000256" key="1">
    <source>
        <dbReference type="ARBA" id="ARBA00043985"/>
    </source>
</evidence>
<dbReference type="Pfam" id="PF04012">
    <property type="entry name" value="PspA_IM30"/>
    <property type="match status" value="1"/>
</dbReference>
<dbReference type="Proteomes" id="UP001321477">
    <property type="component" value="Chromosome"/>
</dbReference>
<evidence type="ECO:0000313" key="8">
    <source>
        <dbReference type="Proteomes" id="UP001321477"/>
    </source>
</evidence>
<evidence type="ECO:0000256" key="5">
    <source>
        <dbReference type="SAM" id="SignalP"/>
    </source>
</evidence>
<keyword evidence="4" id="KW-1133">Transmembrane helix</keyword>
<feature type="coiled-coil region" evidence="2">
    <location>
        <begin position="821"/>
        <end position="848"/>
    </location>
</feature>
<dbReference type="InterPro" id="IPR007157">
    <property type="entry name" value="PspA_VIPP1"/>
</dbReference>
<gene>
    <name evidence="7" type="ORF">GCM10025870_07170</name>
</gene>
<protein>
    <recommendedName>
        <fullName evidence="6">TPM domain-containing protein</fullName>
    </recommendedName>
</protein>
<dbReference type="PANTHER" id="PTHR31088:SF6">
    <property type="entry name" value="PHAGE SHOCK PROTEIN A"/>
    <property type="match status" value="1"/>
</dbReference>
<keyword evidence="8" id="KW-1185">Reference proteome</keyword>
<feature type="transmembrane region" description="Helical" evidence="4">
    <location>
        <begin position="167"/>
        <end position="187"/>
    </location>
</feature>
<keyword evidence="4" id="KW-0812">Transmembrane</keyword>
<feature type="chain" id="PRO_5045078145" description="TPM domain-containing protein" evidence="5">
    <location>
        <begin position="29"/>
        <end position="934"/>
    </location>
</feature>
<keyword evidence="2" id="KW-0175">Coiled coil</keyword>
<evidence type="ECO:0000256" key="4">
    <source>
        <dbReference type="SAM" id="Phobius"/>
    </source>
</evidence>
<feature type="domain" description="TPM" evidence="6">
    <location>
        <begin position="39"/>
        <end position="156"/>
    </location>
</feature>
<name>A0ABM8GYS4_9MICO</name>
<dbReference type="Gene3D" id="3.10.310.50">
    <property type="match status" value="1"/>
</dbReference>
<keyword evidence="4" id="KW-0472">Membrane</keyword>
<evidence type="ECO:0000256" key="2">
    <source>
        <dbReference type="SAM" id="Coils"/>
    </source>
</evidence>
<accession>A0ABM8GYS4</accession>
<feature type="region of interest" description="Disordered" evidence="3">
    <location>
        <begin position="642"/>
        <end position="693"/>
    </location>
</feature>
<dbReference type="InterPro" id="IPR007621">
    <property type="entry name" value="TPM_dom"/>
</dbReference>
<reference evidence="8" key="1">
    <citation type="journal article" date="2019" name="Int. J. Syst. Evol. Microbiol.">
        <title>The Global Catalogue of Microorganisms (GCM) 10K type strain sequencing project: providing services to taxonomists for standard genome sequencing and annotation.</title>
        <authorList>
            <consortium name="The Broad Institute Genomics Platform"/>
            <consortium name="The Broad Institute Genome Sequencing Center for Infectious Disease"/>
            <person name="Wu L."/>
            <person name="Ma J."/>
        </authorList>
    </citation>
    <scope>NUCLEOTIDE SEQUENCE [LARGE SCALE GENOMIC DNA]</scope>
    <source>
        <strain evidence="8">NBRC 109019</strain>
    </source>
</reference>
<organism evidence="7 8">
    <name type="scientific">Agromyces marinus</name>
    <dbReference type="NCBI Taxonomy" id="1389020"/>
    <lineage>
        <taxon>Bacteria</taxon>
        <taxon>Bacillati</taxon>
        <taxon>Actinomycetota</taxon>
        <taxon>Actinomycetes</taxon>
        <taxon>Micrococcales</taxon>
        <taxon>Microbacteriaceae</taxon>
        <taxon>Agromyces</taxon>
    </lineage>
</organism>
<evidence type="ECO:0000256" key="3">
    <source>
        <dbReference type="SAM" id="MobiDB-lite"/>
    </source>
</evidence>
<feature type="signal peptide" evidence="5">
    <location>
        <begin position="1"/>
        <end position="28"/>
    </location>
</feature>
<dbReference type="PANTHER" id="PTHR31088">
    <property type="entry name" value="MEMBRANE-ASSOCIATED PROTEIN VIPP1, CHLOROPLASTIC"/>
    <property type="match status" value="1"/>
</dbReference>
<sequence>MRTVRRGSVTAAALTGFLLLVASTPAFAEDPVRFGASPIVDTVGALTASEAAAVETAIDEAADRTGRQLFVAYVGEFDDPADAGSWATDTANDNNMGAEDYLLAVAVDGRAYHLSAAEDASLSAGEIDRIALEAVEPHLRDDDWAGAAIAAAEAIGGQSGGGGGIGAIWIVLLVGAGIAVVVAIVLARRRRGRADAAGGGSGEPAVPLEELRRQVGGALVAADDALKTSEEELGFAVASYGEEETASFREALATATQKVRDAFGLQQRLDDHEPDTEARQREWYAGILTLTAEADALLDAQAERFDALRDLERNAPEALARVERATRTAEGALDAASARLDDLRTRYAAAAIAPVSDNPEQARARIAFADDEAREARAALERGETGAAVVDIRAAEEAADQARDLLAAIDRLADGLAEVDRAVLAGVDDLDADVSTARGMHDPALAALADRVQAEASALRAAAAETGRSPHELKQRLDGVNAEIDTAIQGAREALVQEQRARAELDRTILSARSRVQAAEDYLVSRRGAIGADARTRLAEAGRLVVEADALTGSDPVAALAAAQRADRLAGEAMSLAQRDVGGFGGPGVPGGFGGTGSPRSGSGGGDLFGAVLGGILIDSMLGGGRGGRSSGGFGGGGFGGGGFGGGRRSPEVSAARSRAPAAGAEAASDTTPLTHRTESTTTRKEPTSMTKQSIFGRISQLLRANINALIDQAEDPEVMLDQMVRDFTNSIADAEAAIAETIGNLRLLEDDHREDVNAAREWGEKALAASRKADELRTSGDTAGADKFDNLAKVALSRQISSENEARAAEPQIAAQTEVVEKLKAGLNGMKQKLVELKNKRSELIARSKTAAAQQQVHEAVKSIDILDPTSELGRFEDKVRREEAKARGQAELAASSIDAQFNELDDLGELTEVEARLAALKAGGAQGSIAGS</sequence>
<evidence type="ECO:0000313" key="7">
    <source>
        <dbReference type="EMBL" id="BDZ53644.1"/>
    </source>
</evidence>
<proteinExistence type="inferred from homology"/>